<dbReference type="VEuPathDB" id="GiardiaDB:GL50581_2214"/>
<gene>
    <name evidence="3" type="ORF">DHA2_152253</name>
</gene>
<comment type="caution">
    <text evidence="3">The sequence shown here is derived from an EMBL/GenBank/DDBJ whole genome shotgun (WGS) entry which is preliminary data.</text>
</comment>
<organism evidence="3 4">
    <name type="scientific">Giardia intestinalis</name>
    <name type="common">Giardia lamblia</name>
    <dbReference type="NCBI Taxonomy" id="5741"/>
    <lineage>
        <taxon>Eukaryota</taxon>
        <taxon>Metamonada</taxon>
        <taxon>Diplomonadida</taxon>
        <taxon>Hexamitidae</taxon>
        <taxon>Giardiinae</taxon>
        <taxon>Giardia</taxon>
    </lineage>
</organism>
<feature type="coiled-coil region" evidence="1">
    <location>
        <begin position="533"/>
        <end position="591"/>
    </location>
</feature>
<dbReference type="VEuPathDB" id="GiardiaDB:DHA2_152253"/>
<dbReference type="VEuPathDB" id="GiardiaDB:QR46_0642"/>
<evidence type="ECO:0000256" key="2">
    <source>
        <dbReference type="SAM" id="MobiDB-lite"/>
    </source>
</evidence>
<keyword evidence="1" id="KW-0175">Coiled coil</keyword>
<name>V6TGC3_GIAIN</name>
<reference evidence="3 4" key="2">
    <citation type="journal article" date="2013" name="Genome Biol. Evol.">
        <title>Genome sequencing of Giardia lamblia genotypes A2 and B isolates (DH and GS) and comparative analysis with the genomes of genotypes A1 and E (WB and Pig).</title>
        <authorList>
            <person name="Adam R.D."/>
            <person name="Dahlstrom E.W."/>
            <person name="Martens C.A."/>
            <person name="Bruno D.P."/>
            <person name="Barbian K.D."/>
            <person name="Ricklefs S.M."/>
            <person name="Hernandez M.M."/>
            <person name="Narla N.P."/>
            <person name="Patel R.B."/>
            <person name="Porcella S.F."/>
            <person name="Nash T.E."/>
        </authorList>
    </citation>
    <scope>NUCLEOTIDE SEQUENCE [LARGE SCALE GENOMIC DNA]</scope>
    <source>
        <strain evidence="3 4">DH</strain>
    </source>
</reference>
<proteinExistence type="predicted"/>
<evidence type="ECO:0000256" key="1">
    <source>
        <dbReference type="SAM" id="Coils"/>
    </source>
</evidence>
<reference evidence="4" key="1">
    <citation type="submission" date="2012-02" db="EMBL/GenBank/DDBJ databases">
        <title>Genome sequencing of Giardia lamblia Genotypes A2 and B isolates (DH and GS) and comparative analysis with the genomes of Genotypes A1 and E (WB and Pig).</title>
        <authorList>
            <person name="Adam R."/>
            <person name="Dahlstrom E."/>
            <person name="Martens C."/>
            <person name="Bruno D."/>
            <person name="Barbian K."/>
            <person name="Porcella S.F."/>
            <person name="Nash T."/>
        </authorList>
    </citation>
    <scope>NUCLEOTIDE SEQUENCE</scope>
    <source>
        <strain evidence="4">DH</strain>
    </source>
</reference>
<dbReference type="AlphaFoldDB" id="V6TGC3"/>
<evidence type="ECO:0000313" key="3">
    <source>
        <dbReference type="EMBL" id="ESU35985.1"/>
    </source>
</evidence>
<accession>V6TGC3</accession>
<dbReference type="EMBL" id="AHGT01000060">
    <property type="protein sequence ID" value="ESU35985.1"/>
    <property type="molecule type" value="Genomic_DNA"/>
</dbReference>
<dbReference type="VEuPathDB" id="GiardiaDB:GL50803_0015419"/>
<feature type="region of interest" description="Disordered" evidence="2">
    <location>
        <begin position="699"/>
        <end position="737"/>
    </location>
</feature>
<protein>
    <submittedName>
        <fullName evidence="3">Uncharacterized protein</fullName>
    </submittedName>
</protein>
<sequence length="737" mass="83244">MAQLGRGFSDSGSRFRSPPHACSLVGRSIGAASARALFACSTIIPPSVCRIPLRVVSIGMRTRRLLQVRGSGIRSPQKMESECKKLHMEPQRLSLETWIFQLEQRYDEDLASLAPEYVKAKGASGESSFLLASNMRAFRALKCLLTAPQAALSQDELETILRTTIFEVDNRLAFNCLRIVLEIITNQAEEHGTTLHSHTSVLQALKMAETHGNYRAMFYLASILDDAPALLRYSYLFTKDPLSLSVLKNYDSKAQSVEKAEDHLNNSKYLANVLEKLEQPEDTSTAYQLSLINSVLSFLQSIIACQQPSAIFPRVEEAIHQLLQRDLPDTLGRTIFSIVLYCIQSLHKRDNIDNSQITTTSNIMDPHISVDTLLQSDSLKDKPFSCTESFINKKRDDKGILSYIKTLNTKIYTHEAEILQLRKQLEMVRYRHREEAEINGKLNTALSEQLKEEIDRAMMLEKQSLEKDKVILSMRELLKGWMRNLDTVQSNADSKASCELLQDGKNLLGYNSDGLFGTGTSLKESAVLAEKYIDSMTSNLAGINDSLKKLDNEKQSLSMMQKHVLGLEYEQEQILNNRDDLNTELLEAELRHYRRLYFSLKAHYEAMVNLLPGDAAELASDVLNNLILEGNERHLEYSRGSKDTSVEPSDELGASGQLFMDCNSAWNEQNSTWRRYMSDGEYQRYVERAVTPTGLSTIFRHQTAPGPDSKSAQIRPWSAVLRGENKERNKSASKSFH</sequence>
<dbReference type="Proteomes" id="UP000018320">
    <property type="component" value="Unassembled WGS sequence"/>
</dbReference>
<evidence type="ECO:0000313" key="4">
    <source>
        <dbReference type="Proteomes" id="UP000018320"/>
    </source>
</evidence>